<proteinExistence type="inferred from homology"/>
<dbReference type="InterPro" id="IPR023213">
    <property type="entry name" value="CAT-like_dom_sf"/>
</dbReference>
<dbReference type="Gene3D" id="3.30.559.10">
    <property type="entry name" value="Chloramphenicol acetyltransferase-like domain"/>
    <property type="match status" value="1"/>
</dbReference>
<accession>A0AAX6EGY3</accession>
<evidence type="ECO:0000313" key="6">
    <source>
        <dbReference type="Proteomes" id="UP001140949"/>
    </source>
</evidence>
<evidence type="ECO:0000256" key="2">
    <source>
        <dbReference type="ARBA" id="ARBA00022679"/>
    </source>
</evidence>
<keyword evidence="3" id="KW-0012">Acyltransferase</keyword>
<dbReference type="PANTHER" id="PTHR31642:SF138">
    <property type="entry name" value="PUTRESCINE HYDROXYCINNAMOYLTRANSFERASE 1"/>
    <property type="match status" value="1"/>
</dbReference>
<evidence type="ECO:0000256" key="4">
    <source>
        <dbReference type="SAM" id="MobiDB-lite"/>
    </source>
</evidence>
<dbReference type="Proteomes" id="UP001140949">
    <property type="component" value="Unassembled WGS sequence"/>
</dbReference>
<feature type="region of interest" description="Disordered" evidence="4">
    <location>
        <begin position="299"/>
        <end position="341"/>
    </location>
</feature>
<comment type="similarity">
    <text evidence="1">Belongs to the plant acyltransferase family.</text>
</comment>
<dbReference type="Pfam" id="PF02458">
    <property type="entry name" value="Transferase"/>
    <property type="match status" value="1"/>
</dbReference>
<evidence type="ECO:0000256" key="3">
    <source>
        <dbReference type="ARBA" id="ARBA00023315"/>
    </source>
</evidence>
<evidence type="ECO:0000256" key="1">
    <source>
        <dbReference type="ARBA" id="ARBA00009861"/>
    </source>
</evidence>
<sequence length="341" mass="38181">MVEVVESSLVAPNGETPKHTIWLSNLDFNIANYHMPVVYVYRYCNGDQSAVAGALKAALADALVPFYPLAGRLGADPDGRNEIHCTGEGAMFVAARSDRSIDEELGDFAPSPEMMRLVPPLSGPSYSPSILFLAQVTFFKCNGMTLGVVWQHRAMDGHSTMHFINHWCKVARGRIADLDVPPFLDRTVLCARSPPEPRPLLRHRIQPQLRLRHGCRASFHHRHPQTLTQASGSAQEQERTAVHVPGHHRPRVAVRLPRTRASVEPDDEGLFVRRRPHPAETCPPARLLRQCRLPNSRGRYVRGDRVEPDKSRRPQAAGCDRTRDGRVRQVGDRLHRAGREG</sequence>
<organism evidence="5 6">
    <name type="scientific">Iris pallida</name>
    <name type="common">Sweet iris</name>
    <dbReference type="NCBI Taxonomy" id="29817"/>
    <lineage>
        <taxon>Eukaryota</taxon>
        <taxon>Viridiplantae</taxon>
        <taxon>Streptophyta</taxon>
        <taxon>Embryophyta</taxon>
        <taxon>Tracheophyta</taxon>
        <taxon>Spermatophyta</taxon>
        <taxon>Magnoliopsida</taxon>
        <taxon>Liliopsida</taxon>
        <taxon>Asparagales</taxon>
        <taxon>Iridaceae</taxon>
        <taxon>Iridoideae</taxon>
        <taxon>Irideae</taxon>
        <taxon>Iris</taxon>
    </lineage>
</organism>
<protein>
    <submittedName>
        <fullName evidence="5">Putrescine hydroxycinnamoyltransferase 1-like</fullName>
    </submittedName>
</protein>
<gene>
    <name evidence="5" type="ORF">M6B38_108285</name>
</gene>
<reference evidence="5" key="1">
    <citation type="journal article" date="2023" name="GigaByte">
        <title>Genome assembly of the bearded iris, Iris pallida Lam.</title>
        <authorList>
            <person name="Bruccoleri R.E."/>
            <person name="Oakeley E.J."/>
            <person name="Faust A.M.E."/>
            <person name="Altorfer M."/>
            <person name="Dessus-Babus S."/>
            <person name="Burckhardt D."/>
            <person name="Oertli M."/>
            <person name="Naumann U."/>
            <person name="Petersen F."/>
            <person name="Wong J."/>
        </authorList>
    </citation>
    <scope>NUCLEOTIDE SEQUENCE</scope>
    <source>
        <strain evidence="5">GSM-AAB239-AS_SAM_17_03QT</strain>
    </source>
</reference>
<evidence type="ECO:0000313" key="5">
    <source>
        <dbReference type="EMBL" id="KAJ6803397.1"/>
    </source>
</evidence>
<dbReference type="AlphaFoldDB" id="A0AAX6EGY3"/>
<keyword evidence="6" id="KW-1185">Reference proteome</keyword>
<feature type="region of interest" description="Disordered" evidence="4">
    <location>
        <begin position="227"/>
        <end position="248"/>
    </location>
</feature>
<comment type="caution">
    <text evidence="5">The sequence shown here is derived from an EMBL/GenBank/DDBJ whole genome shotgun (WGS) entry which is preliminary data.</text>
</comment>
<dbReference type="GO" id="GO:0016747">
    <property type="term" value="F:acyltransferase activity, transferring groups other than amino-acyl groups"/>
    <property type="evidence" value="ECO:0007669"/>
    <property type="project" value="TreeGrafter"/>
</dbReference>
<reference evidence="5" key="2">
    <citation type="submission" date="2023-04" db="EMBL/GenBank/DDBJ databases">
        <authorList>
            <person name="Bruccoleri R.E."/>
            <person name="Oakeley E.J."/>
            <person name="Faust A.-M."/>
            <person name="Dessus-Babus S."/>
            <person name="Altorfer M."/>
            <person name="Burckhardt D."/>
            <person name="Oertli M."/>
            <person name="Naumann U."/>
            <person name="Petersen F."/>
            <person name="Wong J."/>
        </authorList>
    </citation>
    <scope>NUCLEOTIDE SEQUENCE</scope>
    <source>
        <strain evidence="5">GSM-AAB239-AS_SAM_17_03QT</strain>
        <tissue evidence="5">Leaf</tissue>
    </source>
</reference>
<dbReference type="EMBL" id="JANAVB010036615">
    <property type="protein sequence ID" value="KAJ6803397.1"/>
    <property type="molecule type" value="Genomic_DNA"/>
</dbReference>
<keyword evidence="2" id="KW-0808">Transferase</keyword>
<feature type="compositionally biased region" description="Basic and acidic residues" evidence="4">
    <location>
        <begin position="301"/>
        <end position="312"/>
    </location>
</feature>
<feature type="compositionally biased region" description="Basic and acidic residues" evidence="4">
    <location>
        <begin position="320"/>
        <end position="341"/>
    </location>
</feature>
<dbReference type="InterPro" id="IPR050317">
    <property type="entry name" value="Plant_Fungal_Acyltransferase"/>
</dbReference>
<name>A0AAX6EGY3_IRIPA</name>
<dbReference type="PANTHER" id="PTHR31642">
    <property type="entry name" value="TRICHOTHECENE 3-O-ACETYLTRANSFERASE"/>
    <property type="match status" value="1"/>
</dbReference>